<evidence type="ECO:0000256" key="1">
    <source>
        <dbReference type="SAM" id="MobiDB-lite"/>
    </source>
</evidence>
<feature type="region of interest" description="Disordered" evidence="1">
    <location>
        <begin position="183"/>
        <end position="278"/>
    </location>
</feature>
<keyword evidence="3" id="KW-1185">Reference proteome</keyword>
<dbReference type="EMBL" id="KZ293644">
    <property type="protein sequence ID" value="PBL04240.1"/>
    <property type="molecule type" value="Genomic_DNA"/>
</dbReference>
<dbReference type="InParanoid" id="A0A2H3E9X8"/>
<feature type="compositionally biased region" description="Low complexity" evidence="1">
    <location>
        <begin position="231"/>
        <end position="268"/>
    </location>
</feature>
<feature type="compositionally biased region" description="Pro residues" evidence="1">
    <location>
        <begin position="194"/>
        <end position="206"/>
    </location>
</feature>
<dbReference type="AlphaFoldDB" id="A0A2H3E9X8"/>
<gene>
    <name evidence="2" type="ORF">ARMGADRAFT_1158103</name>
</gene>
<reference evidence="3" key="1">
    <citation type="journal article" date="2017" name="Nat. Ecol. Evol.">
        <title>Genome expansion and lineage-specific genetic innovations in the forest pathogenic fungi Armillaria.</title>
        <authorList>
            <person name="Sipos G."/>
            <person name="Prasanna A.N."/>
            <person name="Walter M.C."/>
            <person name="O'Connor E."/>
            <person name="Balint B."/>
            <person name="Krizsan K."/>
            <person name="Kiss B."/>
            <person name="Hess J."/>
            <person name="Varga T."/>
            <person name="Slot J."/>
            <person name="Riley R."/>
            <person name="Boka B."/>
            <person name="Rigling D."/>
            <person name="Barry K."/>
            <person name="Lee J."/>
            <person name="Mihaltcheva S."/>
            <person name="LaButti K."/>
            <person name="Lipzen A."/>
            <person name="Waldron R."/>
            <person name="Moloney N.M."/>
            <person name="Sperisen C."/>
            <person name="Kredics L."/>
            <person name="Vagvoelgyi C."/>
            <person name="Patrignani A."/>
            <person name="Fitzpatrick D."/>
            <person name="Nagy I."/>
            <person name="Doyle S."/>
            <person name="Anderson J.B."/>
            <person name="Grigoriev I.V."/>
            <person name="Gueldener U."/>
            <person name="Muensterkoetter M."/>
            <person name="Nagy L.G."/>
        </authorList>
    </citation>
    <scope>NUCLEOTIDE SEQUENCE [LARGE SCALE GENOMIC DNA]</scope>
    <source>
        <strain evidence="3">Ar21-2</strain>
    </source>
</reference>
<accession>A0A2H3E9X8</accession>
<organism evidence="2 3">
    <name type="scientific">Armillaria gallica</name>
    <name type="common">Bulbous honey fungus</name>
    <name type="synonym">Armillaria bulbosa</name>
    <dbReference type="NCBI Taxonomy" id="47427"/>
    <lineage>
        <taxon>Eukaryota</taxon>
        <taxon>Fungi</taxon>
        <taxon>Dikarya</taxon>
        <taxon>Basidiomycota</taxon>
        <taxon>Agaricomycotina</taxon>
        <taxon>Agaricomycetes</taxon>
        <taxon>Agaricomycetidae</taxon>
        <taxon>Agaricales</taxon>
        <taxon>Marasmiineae</taxon>
        <taxon>Physalacriaceae</taxon>
        <taxon>Armillaria</taxon>
    </lineage>
</organism>
<name>A0A2H3E9X8_ARMGA</name>
<dbReference type="OrthoDB" id="2962801at2759"/>
<sequence length="341" mass="38224">MSFICTKLPHLADDSAMLSSPIANHINPPKPWGAVVVGPPSEGANQPGVYDSIPWISNGGSGVTWPVIIVCRRREDAEEINRILNPFISLWHRESISEFLERLSQNDSWRDVCAMFDHPGAVAWSVIHGHRCALYYDERHVIETLNASISDYRTAYKFSSFHNAFVCHLTRADIITDGTLEYRSKSSRTRDPLVPAPNAPQSPPSTPSRQGRRNNEYRIGETASGSPPASPLRTLSLTSVSPTSTPSRPPVGTQRSSSRAGQSSTSGRNDPHDSDMIPMPSLVLQYITLHNLPEDWVRHSRNVTDDRSVFVRHMQERNIDNRVANFLWNLYDTCNNCHCNR</sequence>
<proteinExistence type="predicted"/>
<protein>
    <submittedName>
        <fullName evidence="2">Uncharacterized protein</fullName>
    </submittedName>
</protein>
<evidence type="ECO:0000313" key="3">
    <source>
        <dbReference type="Proteomes" id="UP000217790"/>
    </source>
</evidence>
<dbReference type="Proteomes" id="UP000217790">
    <property type="component" value="Unassembled WGS sequence"/>
</dbReference>
<evidence type="ECO:0000313" key="2">
    <source>
        <dbReference type="EMBL" id="PBL04240.1"/>
    </source>
</evidence>